<reference evidence="2" key="1">
    <citation type="submission" date="2018-06" db="EMBL/GenBank/DDBJ databases">
        <authorList>
            <person name="Zhirakovskaya E."/>
        </authorList>
    </citation>
    <scope>NUCLEOTIDE SEQUENCE</scope>
</reference>
<feature type="transmembrane region" description="Helical" evidence="1">
    <location>
        <begin position="247"/>
        <end position="269"/>
    </location>
</feature>
<name>A0A3B1AMQ4_9ZZZZ</name>
<proteinExistence type="predicted"/>
<evidence type="ECO:0000256" key="1">
    <source>
        <dbReference type="SAM" id="Phobius"/>
    </source>
</evidence>
<organism evidence="2">
    <name type="scientific">hydrothermal vent metagenome</name>
    <dbReference type="NCBI Taxonomy" id="652676"/>
    <lineage>
        <taxon>unclassified sequences</taxon>
        <taxon>metagenomes</taxon>
        <taxon>ecological metagenomes</taxon>
    </lineage>
</organism>
<keyword evidence="1" id="KW-0472">Membrane</keyword>
<evidence type="ECO:0000313" key="2">
    <source>
        <dbReference type="EMBL" id="VAX00648.1"/>
    </source>
</evidence>
<dbReference type="AlphaFoldDB" id="A0A3B1AMQ4"/>
<keyword evidence="1" id="KW-0812">Transmembrane</keyword>
<feature type="transmembrane region" description="Helical" evidence="1">
    <location>
        <begin position="281"/>
        <end position="307"/>
    </location>
</feature>
<feature type="transmembrane region" description="Helical" evidence="1">
    <location>
        <begin position="417"/>
        <end position="436"/>
    </location>
</feature>
<protein>
    <submittedName>
        <fullName evidence="2">Uncharacterized protein</fullName>
    </submittedName>
</protein>
<sequence>MSFNEIFLSVHSSPGVAAIIWLGILIAIVIVMYFARLPAHLAINSMSRVLYNAMRLSARAVMGAEATLNQRNREVLLEQGREAVERIIEREFDRVDGTVRRDLSEYPALHRQLSEEITTIDDDYKESTEVPPEPPAWVKAVEAVAKIPGKDPMVASILEDIHISMVKANTQAIEAYRKSSHKRHEHLKNMMPHWRKVKSVLGLVDKNVTSLLARSLTIDRHMEEYESIISKTDRAVRTLSSSSLTQFFVSLLVLSIAIGGAFVNFNLIARPMAEMVGGTSLIVGFSISSIAALVIILVELSMGLFLMETMRITRLFPVIGALNDKVRLRLVWVFFAILFFLASVEAGLAFMREMLMEDDSKIVAALTGTAEGGLADTSNHYLWITTVAQMGLGFVLPFALMFVAIPLETFVHSMRTVFGLIGVGTLRIIASLLRLIGNIMRFFANSLVQIYDLIIFGPLWIEEVIKTRNTKDDAGTDASSAF</sequence>
<feature type="transmembrane region" description="Helical" evidence="1">
    <location>
        <begin position="328"/>
        <end position="351"/>
    </location>
</feature>
<gene>
    <name evidence="2" type="ORF">MNBD_GAMMA21-230</name>
</gene>
<dbReference type="EMBL" id="UOFR01000078">
    <property type="protein sequence ID" value="VAX00648.1"/>
    <property type="molecule type" value="Genomic_DNA"/>
</dbReference>
<feature type="transmembrane region" description="Helical" evidence="1">
    <location>
        <begin position="381"/>
        <end position="405"/>
    </location>
</feature>
<accession>A0A3B1AMQ4</accession>
<keyword evidence="1" id="KW-1133">Transmembrane helix</keyword>
<feature type="transmembrane region" description="Helical" evidence="1">
    <location>
        <begin position="15"/>
        <end position="35"/>
    </location>
</feature>